<reference evidence="2 3" key="1">
    <citation type="submission" date="2018-08" db="EMBL/GenBank/DDBJ databases">
        <title>Mucilaginibacter terrae sp. nov., isolated from manganese diggings.</title>
        <authorList>
            <person name="Huang Y."/>
            <person name="Zhou Z."/>
        </authorList>
    </citation>
    <scope>NUCLEOTIDE SEQUENCE [LARGE SCALE GENOMIC DNA]</scope>
    <source>
        <strain evidence="2 3">ZH6</strain>
    </source>
</reference>
<organism evidence="2 3">
    <name type="scientific">Mucilaginibacter terrenus</name>
    <dbReference type="NCBI Taxonomy" id="2482727"/>
    <lineage>
        <taxon>Bacteria</taxon>
        <taxon>Pseudomonadati</taxon>
        <taxon>Bacteroidota</taxon>
        <taxon>Sphingobacteriia</taxon>
        <taxon>Sphingobacteriales</taxon>
        <taxon>Sphingobacteriaceae</taxon>
        <taxon>Mucilaginibacter</taxon>
    </lineage>
</organism>
<dbReference type="OrthoDB" id="1491885at2"/>
<name>A0A3E2NXA3_9SPHI</name>
<feature type="signal peptide" evidence="1">
    <location>
        <begin position="1"/>
        <end position="18"/>
    </location>
</feature>
<feature type="chain" id="PRO_5017656984" evidence="1">
    <location>
        <begin position="19"/>
        <end position="205"/>
    </location>
</feature>
<sequence length="205" mass="23547">MKLIAFLLVFCCSLGILKAQDEKPAAPVILGKNDTIKTYMTKLDGELVPWIVTPEVRIVDTRIFASAADRAKFYRLRYNVMKVLPYAQFAGKRYRQLQRDLALTADRKKQKELMKACETEIKGIFNKEIKDLSINQGEILIKLINRETGNTSFAMVKELKGGFNAFVFQSVARIFGHDLKETYDREEQRDIESILEAAHYNPSYN</sequence>
<evidence type="ECO:0000256" key="1">
    <source>
        <dbReference type="SAM" id="SignalP"/>
    </source>
</evidence>
<accession>A0A3E2NXA3</accession>
<dbReference type="Pfam" id="PF14127">
    <property type="entry name" value="DUF4294"/>
    <property type="match status" value="1"/>
</dbReference>
<dbReference type="InterPro" id="IPR025636">
    <property type="entry name" value="DUF4294"/>
</dbReference>
<evidence type="ECO:0000313" key="2">
    <source>
        <dbReference type="EMBL" id="RFZ85622.1"/>
    </source>
</evidence>
<dbReference type="AlphaFoldDB" id="A0A3E2NXA3"/>
<protein>
    <submittedName>
        <fullName evidence="2">DUF4294 domain-containing protein</fullName>
    </submittedName>
</protein>
<keyword evidence="3" id="KW-1185">Reference proteome</keyword>
<dbReference type="Proteomes" id="UP000260823">
    <property type="component" value="Unassembled WGS sequence"/>
</dbReference>
<proteinExistence type="predicted"/>
<evidence type="ECO:0000313" key="3">
    <source>
        <dbReference type="Proteomes" id="UP000260823"/>
    </source>
</evidence>
<comment type="caution">
    <text evidence="2">The sequence shown here is derived from an EMBL/GenBank/DDBJ whole genome shotgun (WGS) entry which is preliminary data.</text>
</comment>
<gene>
    <name evidence="2" type="ORF">DYU05_08510</name>
</gene>
<dbReference type="EMBL" id="QWDE01000001">
    <property type="protein sequence ID" value="RFZ85622.1"/>
    <property type="molecule type" value="Genomic_DNA"/>
</dbReference>
<keyword evidence="1" id="KW-0732">Signal</keyword>
<dbReference type="RefSeq" id="WP_117382519.1">
    <property type="nucleotide sequence ID" value="NZ_QWDE01000001.1"/>
</dbReference>